<evidence type="ECO:0000313" key="2">
    <source>
        <dbReference type="EMBL" id="AHA27882.1"/>
    </source>
</evidence>
<dbReference type="Proteomes" id="UP000017862">
    <property type="component" value="Chromosome"/>
</dbReference>
<sequence>MIKNICFNHSAADLSALLCSRICHDLISPIGAISNGLELLDDAGIEEEAMQLIRMSSKHAISRLKFARLAFGHPGYTSSNFNLTEIKDIIKDFVSIDNKVDISWISSQVSISKQNAKLLLNLFMIAYVSLPKTGNIRIYIEHSAKEDVFSLEISGVLVQFPEKFIKIISGNMDYEIDSYDVQFYYTALLAYESNVELFHHIIDDKKNRFSAVIKKQV</sequence>
<keyword evidence="3" id="KW-1185">Reference proteome</keyword>
<dbReference type="Gene3D" id="3.30.565.10">
    <property type="entry name" value="Histidine kinase-like ATPase, C-terminal domain"/>
    <property type="match status" value="1"/>
</dbReference>
<dbReference type="EMBL" id="CP006604">
    <property type="protein sequence ID" value="AHA27882.1"/>
    <property type="molecule type" value="Genomic_DNA"/>
</dbReference>
<gene>
    <name evidence="2" type="ORF">lam_529</name>
</gene>
<accession>U6B825</accession>
<dbReference type="STRING" id="1261131.lam_529"/>
<dbReference type="KEGG" id="lar:lam_529"/>
<reference evidence="2 3" key="1">
    <citation type="journal article" date="2014" name="Mol. Plant Microbe Interact.">
        <title>The complete genome sequence of Candidatus Liberibacter americanus, associated with citrus Huanglongbing.</title>
        <authorList>
            <person name="Wulff N.A."/>
            <person name="Zhang S."/>
            <person name="Setubal J.C."/>
            <person name="Almeida N.F."/>
            <person name="Martins E.C."/>
            <person name="Harakava R."/>
            <person name="Kumar D."/>
            <person name="Rangel L.T."/>
            <person name="Foissac X."/>
            <person name="Bove J."/>
            <person name="Gabriel D.W."/>
        </authorList>
    </citation>
    <scope>NUCLEOTIDE SEQUENCE [LARGE SCALE GENOMIC DNA]</scope>
    <source>
        <strain evidence="2 3">Sao Paulo</strain>
    </source>
</reference>
<feature type="domain" description="Histidine phosphotransferase ChpT C-terminal" evidence="1">
    <location>
        <begin position="84"/>
        <end position="198"/>
    </location>
</feature>
<dbReference type="eggNOG" id="COG5385">
    <property type="taxonomic scope" value="Bacteria"/>
</dbReference>
<dbReference type="Pfam" id="PF10090">
    <property type="entry name" value="HPTransfase"/>
    <property type="match status" value="1"/>
</dbReference>
<proteinExistence type="predicted"/>
<protein>
    <recommendedName>
        <fullName evidence="1">Histidine phosphotransferase ChpT C-terminal domain-containing protein</fullName>
    </recommendedName>
</protein>
<dbReference type="AlphaFoldDB" id="U6B825"/>
<evidence type="ECO:0000259" key="1">
    <source>
        <dbReference type="Pfam" id="PF10090"/>
    </source>
</evidence>
<dbReference type="InterPro" id="IPR018762">
    <property type="entry name" value="ChpT_C"/>
</dbReference>
<dbReference type="InterPro" id="IPR036890">
    <property type="entry name" value="HATPase_C_sf"/>
</dbReference>
<name>U6B825_9HYPH</name>
<evidence type="ECO:0000313" key="3">
    <source>
        <dbReference type="Proteomes" id="UP000017862"/>
    </source>
</evidence>
<dbReference type="Gene3D" id="1.10.287.130">
    <property type="match status" value="1"/>
</dbReference>
<dbReference type="RefSeq" id="WP_007557269.1">
    <property type="nucleotide sequence ID" value="NC_022793.1"/>
</dbReference>
<dbReference type="PATRIC" id="fig|1261131.3.peg.503"/>
<organism evidence="2 3">
    <name type="scientific">Candidatus Liberibacter americanus str. Sao Paulo</name>
    <dbReference type="NCBI Taxonomy" id="1261131"/>
    <lineage>
        <taxon>Bacteria</taxon>
        <taxon>Pseudomonadati</taxon>
        <taxon>Pseudomonadota</taxon>
        <taxon>Alphaproteobacteria</taxon>
        <taxon>Hyphomicrobiales</taxon>
        <taxon>Rhizobiaceae</taxon>
        <taxon>Liberibacter</taxon>
    </lineage>
</organism>
<dbReference type="HOGENOM" id="CLU_086320_0_0_5"/>